<dbReference type="Proteomes" id="UP001341840">
    <property type="component" value="Unassembled WGS sequence"/>
</dbReference>
<accession>A0ABU6WXK7</accession>
<proteinExistence type="predicted"/>
<reference evidence="1 2" key="1">
    <citation type="journal article" date="2023" name="Plants (Basel)">
        <title>Bridging the Gap: Combining Genomics and Transcriptomics Approaches to Understand Stylosanthes scabra, an Orphan Legume from the Brazilian Caatinga.</title>
        <authorList>
            <person name="Ferreira-Neto J.R.C."/>
            <person name="da Silva M.D."/>
            <person name="Binneck E."/>
            <person name="de Melo N.F."/>
            <person name="da Silva R.H."/>
            <person name="de Melo A.L.T.M."/>
            <person name="Pandolfi V."/>
            <person name="Bustamante F.O."/>
            <person name="Brasileiro-Vidal A.C."/>
            <person name="Benko-Iseppon A.M."/>
        </authorList>
    </citation>
    <scope>NUCLEOTIDE SEQUENCE [LARGE SCALE GENOMIC DNA]</scope>
    <source>
        <tissue evidence="1">Leaves</tissue>
    </source>
</reference>
<evidence type="ECO:0000313" key="1">
    <source>
        <dbReference type="EMBL" id="MED6189065.1"/>
    </source>
</evidence>
<keyword evidence="2" id="KW-1185">Reference proteome</keyword>
<comment type="caution">
    <text evidence="1">The sequence shown here is derived from an EMBL/GenBank/DDBJ whole genome shotgun (WGS) entry which is preliminary data.</text>
</comment>
<dbReference type="PANTHER" id="PTHR47718">
    <property type="entry name" value="OS01G0519700 PROTEIN"/>
    <property type="match status" value="1"/>
</dbReference>
<evidence type="ECO:0000313" key="2">
    <source>
        <dbReference type="Proteomes" id="UP001341840"/>
    </source>
</evidence>
<dbReference type="EMBL" id="JASCZI010183120">
    <property type="protein sequence ID" value="MED6189065.1"/>
    <property type="molecule type" value="Genomic_DNA"/>
</dbReference>
<sequence length="80" mass="9435">MEVMLNKSPKVVVIDGDEAMKAAIRGVFPNATNSPIMWLAKCLYIPWHPDEFEEFWVTMLQEHGLEENDWVHQEYEKRKS</sequence>
<name>A0ABU6WXK7_9FABA</name>
<gene>
    <name evidence="1" type="ORF">PIB30_092084</name>
</gene>
<organism evidence="1 2">
    <name type="scientific">Stylosanthes scabra</name>
    <dbReference type="NCBI Taxonomy" id="79078"/>
    <lineage>
        <taxon>Eukaryota</taxon>
        <taxon>Viridiplantae</taxon>
        <taxon>Streptophyta</taxon>
        <taxon>Embryophyta</taxon>
        <taxon>Tracheophyta</taxon>
        <taxon>Spermatophyta</taxon>
        <taxon>Magnoliopsida</taxon>
        <taxon>eudicotyledons</taxon>
        <taxon>Gunneridae</taxon>
        <taxon>Pentapetalae</taxon>
        <taxon>rosids</taxon>
        <taxon>fabids</taxon>
        <taxon>Fabales</taxon>
        <taxon>Fabaceae</taxon>
        <taxon>Papilionoideae</taxon>
        <taxon>50 kb inversion clade</taxon>
        <taxon>dalbergioids sensu lato</taxon>
        <taxon>Dalbergieae</taxon>
        <taxon>Pterocarpus clade</taxon>
        <taxon>Stylosanthes</taxon>
    </lineage>
</organism>
<protein>
    <submittedName>
        <fullName evidence="1">Uncharacterized protein</fullName>
    </submittedName>
</protein>